<dbReference type="PANTHER" id="PTHR43798:SF33">
    <property type="entry name" value="HYDROLASE, PUTATIVE (AFU_ORTHOLOGUE AFUA_2G14860)-RELATED"/>
    <property type="match status" value="1"/>
</dbReference>
<dbReference type="SUPFAM" id="SSF53474">
    <property type="entry name" value="alpha/beta-Hydrolases"/>
    <property type="match status" value="1"/>
</dbReference>
<dbReference type="Proteomes" id="UP001500751">
    <property type="component" value="Unassembled WGS sequence"/>
</dbReference>
<name>A0ABN2U707_9ACTN</name>
<reference evidence="2 3" key="1">
    <citation type="journal article" date="2019" name="Int. J. Syst. Evol. Microbiol.">
        <title>The Global Catalogue of Microorganisms (GCM) 10K type strain sequencing project: providing services to taxonomists for standard genome sequencing and annotation.</title>
        <authorList>
            <consortium name="The Broad Institute Genomics Platform"/>
            <consortium name="The Broad Institute Genome Sequencing Center for Infectious Disease"/>
            <person name="Wu L."/>
            <person name="Ma J."/>
        </authorList>
    </citation>
    <scope>NUCLEOTIDE SEQUENCE [LARGE SCALE GENOMIC DNA]</scope>
    <source>
        <strain evidence="2 3">JCM 16014</strain>
    </source>
</reference>
<keyword evidence="2" id="KW-0378">Hydrolase</keyword>
<comment type="caution">
    <text evidence="2">The sequence shown here is derived from an EMBL/GenBank/DDBJ whole genome shotgun (WGS) entry which is preliminary data.</text>
</comment>
<sequence length="292" mass="32029">MNIAVSMTGSTLNLISRIAPPLAGRLAFALFCHPIRRGRVRAAERGVHTQAAVGTMQVCGKDVVTYRWGDGADPVLLVHGWQSRGSRYAELVPRLQALGYTPITFDAPGHGASRGTSTTILEYREIIRQLQDQYGVFRAIIANSFGVTCAFYALNTGTEAEKLVAVSGVCDFGYLPDKFSEELGLRTQTRHDLRRRIEQELFPGQTGVWDQFSANHTPTTISIPILVIHDEDDEMVELEQAHRIVNAHAPRARLVVTSRLGHRGILARPQVVGSALDFIAEHAEVGPVQVLG</sequence>
<evidence type="ECO:0000313" key="2">
    <source>
        <dbReference type="EMBL" id="GAA2029932.1"/>
    </source>
</evidence>
<accession>A0ABN2U707</accession>
<organism evidence="2 3">
    <name type="scientific">Catenulispora yoronensis</name>
    <dbReference type="NCBI Taxonomy" id="450799"/>
    <lineage>
        <taxon>Bacteria</taxon>
        <taxon>Bacillati</taxon>
        <taxon>Actinomycetota</taxon>
        <taxon>Actinomycetes</taxon>
        <taxon>Catenulisporales</taxon>
        <taxon>Catenulisporaceae</taxon>
        <taxon>Catenulispora</taxon>
    </lineage>
</organism>
<dbReference type="InterPro" id="IPR050266">
    <property type="entry name" value="AB_hydrolase_sf"/>
</dbReference>
<dbReference type="EMBL" id="BAAAQN010000016">
    <property type="protein sequence ID" value="GAA2029932.1"/>
    <property type="molecule type" value="Genomic_DNA"/>
</dbReference>
<dbReference type="Gene3D" id="3.40.50.1820">
    <property type="entry name" value="alpha/beta hydrolase"/>
    <property type="match status" value="1"/>
</dbReference>
<dbReference type="PANTHER" id="PTHR43798">
    <property type="entry name" value="MONOACYLGLYCEROL LIPASE"/>
    <property type="match status" value="1"/>
</dbReference>
<proteinExistence type="predicted"/>
<gene>
    <name evidence="2" type="ORF">GCM10009839_31900</name>
</gene>
<dbReference type="Pfam" id="PF12697">
    <property type="entry name" value="Abhydrolase_6"/>
    <property type="match status" value="1"/>
</dbReference>
<protein>
    <submittedName>
        <fullName evidence="2">Alpha/beta hydrolase</fullName>
    </submittedName>
</protein>
<dbReference type="InterPro" id="IPR000073">
    <property type="entry name" value="AB_hydrolase_1"/>
</dbReference>
<evidence type="ECO:0000313" key="3">
    <source>
        <dbReference type="Proteomes" id="UP001500751"/>
    </source>
</evidence>
<evidence type="ECO:0000259" key="1">
    <source>
        <dbReference type="Pfam" id="PF12697"/>
    </source>
</evidence>
<keyword evidence="3" id="KW-1185">Reference proteome</keyword>
<dbReference type="GO" id="GO:0016787">
    <property type="term" value="F:hydrolase activity"/>
    <property type="evidence" value="ECO:0007669"/>
    <property type="project" value="UniProtKB-KW"/>
</dbReference>
<dbReference type="InterPro" id="IPR029058">
    <property type="entry name" value="AB_hydrolase_fold"/>
</dbReference>
<feature type="domain" description="AB hydrolase-1" evidence="1">
    <location>
        <begin position="75"/>
        <end position="272"/>
    </location>
</feature>